<dbReference type="SUPFAM" id="SSF52788">
    <property type="entry name" value="Phosphotyrosine protein phosphatases I"/>
    <property type="match status" value="1"/>
</dbReference>
<name>A0AAW8D6U9_9MICC</name>
<accession>A0AAW8D6U9</accession>
<dbReference type="EMBL" id="JAUSTF010000002">
    <property type="protein sequence ID" value="MDQ0179739.1"/>
    <property type="molecule type" value="Genomic_DNA"/>
</dbReference>
<dbReference type="InterPro" id="IPR036196">
    <property type="entry name" value="Ptyr_pPase_sf"/>
</dbReference>
<gene>
    <name evidence="1" type="ORF">J2S90_000548</name>
    <name evidence="2" type="ORF">J2S93_001155</name>
</gene>
<dbReference type="Gene3D" id="3.40.50.2300">
    <property type="match status" value="1"/>
</dbReference>
<dbReference type="Proteomes" id="UP001242995">
    <property type="component" value="Unassembled WGS sequence"/>
</dbReference>
<proteinExistence type="predicted"/>
<sequence length="49" mass="5157">MIESIKTPSVLFVCSRNGGKSQLAAGLMRDLAGDAVAVLIPRAPTHARH</sequence>
<dbReference type="Proteomes" id="UP001230951">
    <property type="component" value="Unassembled WGS sequence"/>
</dbReference>
<protein>
    <submittedName>
        <fullName evidence="1">Protein-tyrosine-phosphatase</fullName>
    </submittedName>
</protein>
<evidence type="ECO:0000313" key="1">
    <source>
        <dbReference type="EMBL" id="MDP9903608.1"/>
    </source>
</evidence>
<evidence type="ECO:0000313" key="3">
    <source>
        <dbReference type="Proteomes" id="UP001230951"/>
    </source>
</evidence>
<organism evidence="1 4">
    <name type="scientific">Arthrobacter bambusae</name>
    <dbReference type="NCBI Taxonomy" id="1338426"/>
    <lineage>
        <taxon>Bacteria</taxon>
        <taxon>Bacillati</taxon>
        <taxon>Actinomycetota</taxon>
        <taxon>Actinomycetes</taxon>
        <taxon>Micrococcales</taxon>
        <taxon>Micrococcaceae</taxon>
        <taxon>Arthrobacter</taxon>
    </lineage>
</organism>
<comment type="caution">
    <text evidence="1">The sequence shown here is derived from an EMBL/GenBank/DDBJ whole genome shotgun (WGS) entry which is preliminary data.</text>
</comment>
<dbReference type="EMBL" id="JAUSRG010000001">
    <property type="protein sequence ID" value="MDP9903608.1"/>
    <property type="molecule type" value="Genomic_DNA"/>
</dbReference>
<evidence type="ECO:0000313" key="2">
    <source>
        <dbReference type="EMBL" id="MDQ0179739.1"/>
    </source>
</evidence>
<reference evidence="1 3" key="1">
    <citation type="submission" date="2023-07" db="EMBL/GenBank/DDBJ databases">
        <title>Sorghum-associated microbial communities from plants grown in Nebraska, USA.</title>
        <authorList>
            <person name="Schachtman D."/>
        </authorList>
    </citation>
    <scope>NUCLEOTIDE SEQUENCE</scope>
    <source>
        <strain evidence="1">DS1006</strain>
        <strain evidence="2 3">DS1016</strain>
    </source>
</reference>
<evidence type="ECO:0000313" key="4">
    <source>
        <dbReference type="Proteomes" id="UP001242995"/>
    </source>
</evidence>
<keyword evidence="3" id="KW-1185">Reference proteome</keyword>
<dbReference type="AlphaFoldDB" id="A0AAW8D6U9"/>